<evidence type="ECO:0000313" key="4">
    <source>
        <dbReference type="Proteomes" id="UP000677413"/>
    </source>
</evidence>
<comment type="caution">
    <text evidence="3">The sequence shown here is derived from an EMBL/GenBank/DDBJ whole genome shotgun (WGS) entry which is preliminary data.</text>
</comment>
<protein>
    <submittedName>
        <fullName evidence="3">NACHT domain-containing protein</fullName>
    </submittedName>
</protein>
<feature type="transmembrane region" description="Helical" evidence="1">
    <location>
        <begin position="45"/>
        <end position="65"/>
    </location>
</feature>
<keyword evidence="1" id="KW-0812">Transmembrane</keyword>
<evidence type="ECO:0000313" key="3">
    <source>
        <dbReference type="EMBL" id="MBQ0850328.1"/>
    </source>
</evidence>
<dbReference type="EMBL" id="JAGPYQ010000001">
    <property type="protein sequence ID" value="MBQ0850328.1"/>
    <property type="molecule type" value="Genomic_DNA"/>
</dbReference>
<feature type="transmembrane region" description="Helical" evidence="1">
    <location>
        <begin position="474"/>
        <end position="498"/>
    </location>
</feature>
<name>A0A940XVD7_9ACTN</name>
<keyword evidence="1" id="KW-0472">Membrane</keyword>
<organism evidence="3 4">
    <name type="scientific">Streptomyces liliiviolaceus</name>
    <dbReference type="NCBI Taxonomy" id="2823109"/>
    <lineage>
        <taxon>Bacteria</taxon>
        <taxon>Bacillati</taxon>
        <taxon>Actinomycetota</taxon>
        <taxon>Actinomycetes</taxon>
        <taxon>Kitasatosporales</taxon>
        <taxon>Streptomycetaceae</taxon>
        <taxon>Streptomyces</taxon>
    </lineage>
</organism>
<dbReference type="InterPro" id="IPR007111">
    <property type="entry name" value="NACHT_NTPase"/>
</dbReference>
<proteinExistence type="predicted"/>
<dbReference type="RefSeq" id="WP_210884409.1">
    <property type="nucleotide sequence ID" value="NZ_JAGPYQ010000001.1"/>
</dbReference>
<keyword evidence="4" id="KW-1185">Reference proteome</keyword>
<sequence>MAGLGGRRQRRNWQLTDALCALLLIASAAYTVRQISHGGLEPSDIVSVLGFLLTAAGFVAGIRALRKPLEGNDAERARGQALTLARQVEAGESAVWRQLLGDDIRRINLTYMLHPAAVRPAAAPPAGRLSADGPGPATVPDIVTYYRATRPSRLVITGAPGAGKTVLALELLLALTDSRTDDDPVPVRVPLSQWDTDRQSLPDHLQQRLVDAYDWPADLAADLIRHHLVLPVLDGLDEMDPLLADGSPDPAAPRATAVIRALNLYQQGRDAGPLILTCRTRHYDTLAPGTTLLDAARIAIAPVTTSDAYTYLAARARDTARWQPLLDQLAAHPGGVLAAVLSTPWRLCLTATVYHGDGNPAELLALPNADALDEHLLARFIPAATRTAPNPHDYTPEDAHRWLHHLTTHLDPTGTLQPAAPARAEATDLVLHELWPFAGRTRVRATDTLISTLTVLITLPLTCIPTSLPSGQLAAAVVVLAVVFGMAVALGAPTPMGLNDLFTTFPPRRNIAAGLTGGIVLGITAGIKAGFTAGLTIGITFGLMGWVVLGSGPQKPGRRCRARDVIRDDCLAGLTFALTVGLTLGVLSGFRSGLTGLVLGVVGGMAGLAAGFSTSRRYAVFLLCSRRRLPLQLGLFLDWAVTAGLMRYSGPAYQYRHRELQHWLRRHPHPPTST</sequence>
<gene>
    <name evidence="3" type="ORF">J8N05_19260</name>
</gene>
<feature type="transmembrane region" description="Helical" evidence="1">
    <location>
        <begin position="533"/>
        <end position="549"/>
    </location>
</feature>
<dbReference type="Pfam" id="PF05729">
    <property type="entry name" value="NACHT"/>
    <property type="match status" value="1"/>
</dbReference>
<keyword evidence="1" id="KW-1133">Transmembrane helix</keyword>
<feature type="domain" description="NACHT" evidence="2">
    <location>
        <begin position="153"/>
        <end position="312"/>
    </location>
</feature>
<feature type="transmembrane region" description="Helical" evidence="1">
    <location>
        <begin position="570"/>
        <end position="588"/>
    </location>
</feature>
<accession>A0A940XVD7</accession>
<feature type="transmembrane region" description="Helical" evidence="1">
    <location>
        <begin position="510"/>
        <end position="527"/>
    </location>
</feature>
<evidence type="ECO:0000259" key="2">
    <source>
        <dbReference type="Pfam" id="PF05729"/>
    </source>
</evidence>
<reference evidence="3 4" key="1">
    <citation type="submission" date="2021-04" db="EMBL/GenBank/DDBJ databases">
        <authorList>
            <person name="Tang X."/>
            <person name="Zhou X."/>
            <person name="Chen X."/>
            <person name="Cernava T."/>
            <person name="Zhang C."/>
        </authorList>
    </citation>
    <scope>NUCLEOTIDE SEQUENCE [LARGE SCALE GENOMIC DNA]</scope>
    <source>
        <strain evidence="3 4">BH-SS-21</strain>
    </source>
</reference>
<dbReference type="Proteomes" id="UP000677413">
    <property type="component" value="Unassembled WGS sequence"/>
</dbReference>
<feature type="transmembrane region" description="Helical" evidence="1">
    <location>
        <begin position="594"/>
        <end position="612"/>
    </location>
</feature>
<feature type="transmembrane region" description="Helical" evidence="1">
    <location>
        <begin position="449"/>
        <end position="468"/>
    </location>
</feature>
<dbReference type="AlphaFoldDB" id="A0A940XVD7"/>
<dbReference type="InterPro" id="IPR027417">
    <property type="entry name" value="P-loop_NTPase"/>
</dbReference>
<feature type="transmembrane region" description="Helical" evidence="1">
    <location>
        <begin position="12"/>
        <end position="33"/>
    </location>
</feature>
<dbReference type="Gene3D" id="3.40.50.300">
    <property type="entry name" value="P-loop containing nucleotide triphosphate hydrolases"/>
    <property type="match status" value="1"/>
</dbReference>
<evidence type="ECO:0000256" key="1">
    <source>
        <dbReference type="SAM" id="Phobius"/>
    </source>
</evidence>
<dbReference type="SUPFAM" id="SSF52540">
    <property type="entry name" value="P-loop containing nucleoside triphosphate hydrolases"/>
    <property type="match status" value="1"/>
</dbReference>